<dbReference type="Pfam" id="PF00476">
    <property type="entry name" value="DNA_pol_A"/>
    <property type="match status" value="1"/>
</dbReference>
<dbReference type="Gene3D" id="1.20.1060.10">
    <property type="entry name" value="Taq DNA Polymerase, Chain T, domain 4"/>
    <property type="match status" value="1"/>
</dbReference>
<dbReference type="PANTHER" id="PTHR10133:SF27">
    <property type="entry name" value="DNA POLYMERASE NU"/>
    <property type="match status" value="1"/>
</dbReference>
<dbReference type="PROSITE" id="PS00447">
    <property type="entry name" value="DNA_POLYMERASE_A"/>
    <property type="match status" value="1"/>
</dbReference>
<keyword evidence="7" id="KW-0239">DNA-directed DNA polymerase</keyword>
<comment type="similarity">
    <text evidence="1">Belongs to the DNA polymerase type-A family.</text>
</comment>
<accession>A0A7C3WP09</accession>
<feature type="domain" description="3'-5' exonuclease" evidence="10">
    <location>
        <begin position="10"/>
        <end position="186"/>
    </location>
</feature>
<dbReference type="InterPro" id="IPR019760">
    <property type="entry name" value="DNA-dir_DNA_pol_A_CS"/>
</dbReference>
<evidence type="ECO:0000259" key="10">
    <source>
        <dbReference type="SMART" id="SM00474"/>
    </source>
</evidence>
<dbReference type="InterPro" id="IPR012337">
    <property type="entry name" value="RNaseH-like_sf"/>
</dbReference>
<dbReference type="SUPFAM" id="SSF56672">
    <property type="entry name" value="DNA/RNA polymerases"/>
    <property type="match status" value="1"/>
</dbReference>
<reference evidence="12" key="1">
    <citation type="journal article" date="2020" name="mSystems">
        <title>Genome- and Community-Level Interaction Insights into Carbon Utilization and Element Cycling Functions of Hydrothermarchaeota in Hydrothermal Sediment.</title>
        <authorList>
            <person name="Zhou Z."/>
            <person name="Liu Y."/>
            <person name="Xu W."/>
            <person name="Pan J."/>
            <person name="Luo Z.H."/>
            <person name="Li M."/>
        </authorList>
    </citation>
    <scope>NUCLEOTIDE SEQUENCE [LARGE SCALE GENOMIC DNA]</scope>
    <source>
        <strain evidence="12">SpSt-751</strain>
    </source>
</reference>
<keyword evidence="4" id="KW-0808">Transferase</keyword>
<proteinExistence type="inferred from homology"/>
<dbReference type="SMART" id="SM00474">
    <property type="entry name" value="35EXOc"/>
    <property type="match status" value="1"/>
</dbReference>
<dbReference type="GO" id="GO:0003677">
    <property type="term" value="F:DNA binding"/>
    <property type="evidence" value="ECO:0007669"/>
    <property type="project" value="UniProtKB-KW"/>
</dbReference>
<dbReference type="InterPro" id="IPR002298">
    <property type="entry name" value="DNA_polymerase_A"/>
</dbReference>
<evidence type="ECO:0000256" key="5">
    <source>
        <dbReference type="ARBA" id="ARBA00022695"/>
    </source>
</evidence>
<dbReference type="PANTHER" id="PTHR10133">
    <property type="entry name" value="DNA POLYMERASE I"/>
    <property type="match status" value="1"/>
</dbReference>
<evidence type="ECO:0000256" key="2">
    <source>
        <dbReference type="ARBA" id="ARBA00012417"/>
    </source>
</evidence>
<dbReference type="Gene3D" id="1.10.150.20">
    <property type="entry name" value="5' to 3' exonuclease, C-terminal subdomain"/>
    <property type="match status" value="1"/>
</dbReference>
<dbReference type="EC" id="2.7.7.7" evidence="2"/>
<dbReference type="PRINTS" id="PR00868">
    <property type="entry name" value="DNAPOLI"/>
</dbReference>
<evidence type="ECO:0000256" key="3">
    <source>
        <dbReference type="ARBA" id="ARBA00020311"/>
    </source>
</evidence>
<evidence type="ECO:0000313" key="12">
    <source>
        <dbReference type="EMBL" id="HGB30948.1"/>
    </source>
</evidence>
<evidence type="ECO:0000256" key="6">
    <source>
        <dbReference type="ARBA" id="ARBA00022705"/>
    </source>
</evidence>
<dbReference type="GO" id="GO:0008408">
    <property type="term" value="F:3'-5' exonuclease activity"/>
    <property type="evidence" value="ECO:0007669"/>
    <property type="project" value="InterPro"/>
</dbReference>
<keyword evidence="5" id="KW-0548">Nucleotidyltransferase</keyword>
<evidence type="ECO:0000256" key="4">
    <source>
        <dbReference type="ARBA" id="ARBA00022679"/>
    </source>
</evidence>
<gene>
    <name evidence="12" type="ORF">ENV35_03625</name>
</gene>
<name>A0A7C3WP09_9BACT</name>
<protein>
    <recommendedName>
        <fullName evidence="3">DNA polymerase I</fullName>
        <ecNumber evidence="2">2.7.7.7</ecNumber>
    </recommendedName>
</protein>
<dbReference type="InterPro" id="IPR002562">
    <property type="entry name" value="3'-5'_exonuclease_dom"/>
</dbReference>
<dbReference type="Gene3D" id="3.30.420.10">
    <property type="entry name" value="Ribonuclease H-like superfamily/Ribonuclease H"/>
    <property type="match status" value="1"/>
</dbReference>
<evidence type="ECO:0000256" key="9">
    <source>
        <dbReference type="ARBA" id="ARBA00049244"/>
    </source>
</evidence>
<evidence type="ECO:0000256" key="1">
    <source>
        <dbReference type="ARBA" id="ARBA00007705"/>
    </source>
</evidence>
<dbReference type="Gene3D" id="3.30.70.370">
    <property type="match status" value="1"/>
</dbReference>
<evidence type="ECO:0000259" key="11">
    <source>
        <dbReference type="SMART" id="SM00482"/>
    </source>
</evidence>
<feature type="domain" description="DNA-directed DNA polymerase family A palm" evidence="11">
    <location>
        <begin position="353"/>
        <end position="575"/>
    </location>
</feature>
<dbReference type="GO" id="GO:0006261">
    <property type="term" value="P:DNA-templated DNA replication"/>
    <property type="evidence" value="ECO:0007669"/>
    <property type="project" value="InterPro"/>
</dbReference>
<dbReference type="SMART" id="SM00482">
    <property type="entry name" value="POLAc"/>
    <property type="match status" value="1"/>
</dbReference>
<sequence length="626" mass="72276">MLIIPNAPRSEYIDREDDIKTVLEEIEKRGIFSFDTETDGIDIIRSRPILFSIAFGSRRITCPIKVIPLFSKVFSSRRIVKIGANIKFDMHMLSHFGIDVHNIADVMVMAHMENNERLSYSIKKLSSYLFSDEDPRHINYKTPFKGRIKGIQKFIDEYGFEAACDYASLDAWTCLVLYEELQRRLKELRLWNLFEAEDKIYTEILFDMEHRGFLIDIGYLKELRGKCEKKLDEVKGYFARKAGRPINLNSVPQLQEFFYGYLKKEISKRTKKGGKGSIDEETLRKWASVGDEFAKILLEYRRIMKLYSTYVEGLLKVADSNGRVHSTFHQIGTRTGRLSSSDPNLQNIPKDDDFGIRKAFITESGWVIIDCDYSQIEQVLITLFSKDEFTLRAICDGKDLHSITAAMMFDIDYDEIVRAKKKSPSELTEKDKELLRRRYESKTIGFGLNYGEGPNRLSIDLNCSIEEAVEKIDRYFSIRPRVKEYIDKIVKFSEKEGYVTTLAGRRQMMSLAAVPGPMRKSYSKNAVNYVIQGSAADIIKQAMILLYNNSELRNLGARMLSQVHDELIFECPAETASQALGIIKEKMKEAHHDRLKKYLRNMGDLKDRFSLEVEGGIGNNWLEAKR</sequence>
<comment type="catalytic activity">
    <reaction evidence="9">
        <text>DNA(n) + a 2'-deoxyribonucleoside 5'-triphosphate = DNA(n+1) + diphosphate</text>
        <dbReference type="Rhea" id="RHEA:22508"/>
        <dbReference type="Rhea" id="RHEA-COMP:17339"/>
        <dbReference type="Rhea" id="RHEA-COMP:17340"/>
        <dbReference type="ChEBI" id="CHEBI:33019"/>
        <dbReference type="ChEBI" id="CHEBI:61560"/>
        <dbReference type="ChEBI" id="CHEBI:173112"/>
        <dbReference type="EC" id="2.7.7.7"/>
    </reaction>
</comment>
<dbReference type="InterPro" id="IPR036397">
    <property type="entry name" value="RNaseH_sf"/>
</dbReference>
<dbReference type="InterPro" id="IPR043502">
    <property type="entry name" value="DNA/RNA_pol_sf"/>
</dbReference>
<keyword evidence="6" id="KW-0235">DNA replication</keyword>
<dbReference type="GO" id="GO:0006302">
    <property type="term" value="P:double-strand break repair"/>
    <property type="evidence" value="ECO:0007669"/>
    <property type="project" value="TreeGrafter"/>
</dbReference>
<comment type="caution">
    <text evidence="12">The sequence shown here is derived from an EMBL/GenBank/DDBJ whole genome shotgun (WGS) entry which is preliminary data.</text>
</comment>
<dbReference type="EMBL" id="DTGA01000091">
    <property type="protein sequence ID" value="HGB30948.1"/>
    <property type="molecule type" value="Genomic_DNA"/>
</dbReference>
<dbReference type="GO" id="GO:0003887">
    <property type="term" value="F:DNA-directed DNA polymerase activity"/>
    <property type="evidence" value="ECO:0007669"/>
    <property type="project" value="UniProtKB-KW"/>
</dbReference>
<dbReference type="SUPFAM" id="SSF53098">
    <property type="entry name" value="Ribonuclease H-like"/>
    <property type="match status" value="1"/>
</dbReference>
<evidence type="ECO:0000256" key="7">
    <source>
        <dbReference type="ARBA" id="ARBA00022932"/>
    </source>
</evidence>
<dbReference type="Pfam" id="PF01612">
    <property type="entry name" value="DNA_pol_A_exo1"/>
    <property type="match status" value="1"/>
</dbReference>
<evidence type="ECO:0000256" key="8">
    <source>
        <dbReference type="ARBA" id="ARBA00023125"/>
    </source>
</evidence>
<keyword evidence="8" id="KW-0238">DNA-binding</keyword>
<dbReference type="InterPro" id="IPR001098">
    <property type="entry name" value="DNA-dir_DNA_pol_A_palm_dom"/>
</dbReference>
<organism evidence="12">
    <name type="scientific">Dictyoglomus turgidum</name>
    <dbReference type="NCBI Taxonomy" id="513050"/>
    <lineage>
        <taxon>Bacteria</taxon>
        <taxon>Pseudomonadati</taxon>
        <taxon>Dictyoglomota</taxon>
        <taxon>Dictyoglomia</taxon>
        <taxon>Dictyoglomales</taxon>
        <taxon>Dictyoglomaceae</taxon>
        <taxon>Dictyoglomus</taxon>
    </lineage>
</organism>
<dbReference type="AlphaFoldDB" id="A0A7C3WP09"/>